<comment type="caution">
    <text evidence="1">The sequence shown here is derived from an EMBL/GenBank/DDBJ whole genome shotgun (WGS) entry which is preliminary data.</text>
</comment>
<reference evidence="1 2" key="1">
    <citation type="journal article" date="2012" name="Front. Microbiol.">
        <title>Draft Genome Sequence of the Virulent Strain 01-B526 of the Fish Pathogen Aeromonas salmonicida.</title>
        <authorList>
            <person name="Charette S.J."/>
            <person name="Brochu F."/>
            <person name="Boyle B."/>
            <person name="Filion G."/>
            <person name="Tanaka K.H."/>
            <person name="Derome N."/>
        </authorList>
    </citation>
    <scope>NUCLEOTIDE SEQUENCE [LARGE SCALE GENOMIC DNA]</scope>
    <source>
        <strain evidence="1 2">01-B526</strain>
    </source>
</reference>
<name>A0ABN0DT29_AERSS</name>
<sequence>MVYHHRGAHLNAINNVLSWELPKHSVYL</sequence>
<dbReference type="EMBL" id="AGVO01000443">
    <property type="protein sequence ID" value="EHI50005.1"/>
    <property type="molecule type" value="Genomic_DNA"/>
</dbReference>
<evidence type="ECO:0000313" key="2">
    <source>
        <dbReference type="Proteomes" id="UP000006428"/>
    </source>
</evidence>
<proteinExistence type="predicted"/>
<dbReference type="Proteomes" id="UP000006428">
    <property type="component" value="Unassembled WGS sequence"/>
</dbReference>
<evidence type="ECO:0000313" key="1">
    <source>
        <dbReference type="EMBL" id="EHI50005.1"/>
    </source>
</evidence>
<gene>
    <name evidence="1" type="ORF">IYQ_24098</name>
</gene>
<feature type="non-terminal residue" evidence="1">
    <location>
        <position position="28"/>
    </location>
</feature>
<protein>
    <submittedName>
        <fullName evidence="1">Acyl-CoA synthetase/AMP-acid ligase</fullName>
    </submittedName>
</protein>
<dbReference type="GO" id="GO:0016874">
    <property type="term" value="F:ligase activity"/>
    <property type="evidence" value="ECO:0007669"/>
    <property type="project" value="UniProtKB-KW"/>
</dbReference>
<organism evidence="1 2">
    <name type="scientific">Aeromonas salmonicida subsp. salmonicida 01-B526</name>
    <dbReference type="NCBI Taxonomy" id="1076135"/>
    <lineage>
        <taxon>Bacteria</taxon>
        <taxon>Pseudomonadati</taxon>
        <taxon>Pseudomonadota</taxon>
        <taxon>Gammaproteobacteria</taxon>
        <taxon>Aeromonadales</taxon>
        <taxon>Aeromonadaceae</taxon>
        <taxon>Aeromonas</taxon>
    </lineage>
</organism>
<keyword evidence="1" id="KW-0436">Ligase</keyword>
<accession>A0ABN0DT29</accession>
<keyword evidence="2" id="KW-1185">Reference proteome</keyword>